<name>A0A848FBF6_9BURK</name>
<reference evidence="1 2" key="1">
    <citation type="submission" date="2020-04" db="EMBL/GenBank/DDBJ databases">
        <title>Azohydromonas sp. isolated from soil.</title>
        <authorList>
            <person name="Dahal R.H."/>
        </authorList>
    </citation>
    <scope>NUCLEOTIDE SEQUENCE [LARGE SCALE GENOMIC DNA]</scope>
    <source>
        <strain evidence="1 2">G-1-1-14</strain>
    </source>
</reference>
<keyword evidence="2" id="KW-1185">Reference proteome</keyword>
<dbReference type="EMBL" id="JABBFW010000007">
    <property type="protein sequence ID" value="NML15653.1"/>
    <property type="molecule type" value="Genomic_DNA"/>
</dbReference>
<gene>
    <name evidence="1" type="ORF">HHL10_11800</name>
</gene>
<dbReference type="AlphaFoldDB" id="A0A848FBF6"/>
<evidence type="ECO:0000313" key="2">
    <source>
        <dbReference type="Proteomes" id="UP000574067"/>
    </source>
</evidence>
<dbReference type="Proteomes" id="UP000574067">
    <property type="component" value="Unassembled WGS sequence"/>
</dbReference>
<protein>
    <submittedName>
        <fullName evidence="1">Uncharacterized protein</fullName>
    </submittedName>
</protein>
<evidence type="ECO:0000313" key="1">
    <source>
        <dbReference type="EMBL" id="NML15653.1"/>
    </source>
</evidence>
<organism evidence="1 2">
    <name type="scientific">Azohydromonas caseinilytica</name>
    <dbReference type="NCBI Taxonomy" id="2728836"/>
    <lineage>
        <taxon>Bacteria</taxon>
        <taxon>Pseudomonadati</taxon>
        <taxon>Pseudomonadota</taxon>
        <taxon>Betaproteobacteria</taxon>
        <taxon>Burkholderiales</taxon>
        <taxon>Sphaerotilaceae</taxon>
        <taxon>Azohydromonas</taxon>
    </lineage>
</organism>
<proteinExistence type="predicted"/>
<dbReference type="RefSeq" id="WP_169160565.1">
    <property type="nucleotide sequence ID" value="NZ_JABBFW010000007.1"/>
</dbReference>
<accession>A0A848FBF6</accession>
<sequence>MGGTLIYTGKLGQAPGFSTWASGQGQAVVKSLAERQRFCMLGRHRKARSILWSELDAAATSGTLGAALQDEAARYPRLPGELAQIVEPDKFVADWRPFVIPRFLVNAVALRGMSERLASSHVLTRLQGGEALRDYFLRQFVDQMDAAFSKIPFSIKAPAATAHEWVVIDFDLHFDWQHTAWSGHYYLVQTKAVEISRERAASLAQSLSELKAMLGRLRADEVRVVAQAWQAWFDGRDPRLFEVAARMG</sequence>
<comment type="caution">
    <text evidence="1">The sequence shown here is derived from an EMBL/GenBank/DDBJ whole genome shotgun (WGS) entry which is preliminary data.</text>
</comment>